<feature type="binding site" evidence="13">
    <location>
        <position position="331"/>
    </location>
    <ligand>
        <name>ATP</name>
        <dbReference type="ChEBI" id="CHEBI:30616"/>
    </ligand>
</feature>
<keyword evidence="11 13" id="KW-0456">Lyase</keyword>
<organism evidence="14 15">
    <name type="scientific">Psychromonas ingrahamii (strain DSM 17664 / CCUG 51855 / 37)</name>
    <dbReference type="NCBI Taxonomy" id="357804"/>
    <lineage>
        <taxon>Bacteria</taxon>
        <taxon>Pseudomonadati</taxon>
        <taxon>Pseudomonadota</taxon>
        <taxon>Gammaproteobacteria</taxon>
        <taxon>Alteromonadales</taxon>
        <taxon>Psychromonadaceae</taxon>
        <taxon>Psychromonas</taxon>
    </lineage>
</organism>
<dbReference type="GO" id="GO:0016301">
    <property type="term" value="F:kinase activity"/>
    <property type="evidence" value="ECO:0007669"/>
    <property type="project" value="UniProtKB-KW"/>
</dbReference>
<feature type="binding site" evidence="13">
    <location>
        <position position="211"/>
    </location>
    <ligand>
        <name>Mn(2+)</name>
        <dbReference type="ChEBI" id="CHEBI:29035"/>
    </ligand>
</feature>
<dbReference type="NCBIfam" id="NF006820">
    <property type="entry name" value="PRK09344.1-2"/>
    <property type="match status" value="1"/>
</dbReference>
<dbReference type="SUPFAM" id="SSF53795">
    <property type="entry name" value="PEP carboxykinase-like"/>
    <property type="match status" value="1"/>
</dbReference>
<comment type="function">
    <text evidence="13">Involved in the gluconeogenesis. Catalyzes the conversion of oxaloacetate (OAA) to phosphoenolpyruvate (PEP) through direct phosphoryl transfer between the nucleoside triphosphate and OAA.</text>
</comment>
<keyword evidence="10 13" id="KW-0464">Manganese</keyword>
<dbReference type="InterPro" id="IPR008210">
    <property type="entry name" value="PEP_carboxykinase_N"/>
</dbReference>
<dbReference type="SUPFAM" id="SSF68923">
    <property type="entry name" value="PEP carboxykinase N-terminal domain"/>
    <property type="match status" value="1"/>
</dbReference>
<dbReference type="OrthoDB" id="9806325at2"/>
<evidence type="ECO:0000256" key="10">
    <source>
        <dbReference type="ARBA" id="ARBA00023211"/>
    </source>
</evidence>
<comment type="pathway">
    <text evidence="1 13">Carbohydrate biosynthesis; gluconeogenesis.</text>
</comment>
<dbReference type="HOGENOM" id="CLU_018247_0_1_6"/>
<dbReference type="Gene3D" id="3.40.449.10">
    <property type="entry name" value="Phosphoenolpyruvate Carboxykinase, domain 1"/>
    <property type="match status" value="1"/>
</dbReference>
<feature type="binding site" evidence="13">
    <location>
        <position position="211"/>
    </location>
    <ligand>
        <name>ATP</name>
        <dbReference type="ChEBI" id="CHEBI:30616"/>
    </ligand>
</feature>
<dbReference type="EMBL" id="CP000510">
    <property type="protein sequence ID" value="ABM01967.1"/>
    <property type="molecule type" value="Genomic_DNA"/>
</dbReference>
<feature type="binding site" evidence="13">
    <location>
        <position position="211"/>
    </location>
    <ligand>
        <name>substrate</name>
    </ligand>
</feature>
<evidence type="ECO:0000256" key="6">
    <source>
        <dbReference type="ARBA" id="ARBA00022723"/>
    </source>
</evidence>
<feature type="binding site" evidence="13">
    <location>
        <position position="453"/>
    </location>
    <ligand>
        <name>ATP</name>
        <dbReference type="ChEBI" id="CHEBI:30616"/>
    </ligand>
</feature>
<sequence length="543" mass="59848">MATTNTFSAETLSQYGITDIPEVIYNPSYDKLYEEEIAENLEGFEKCTVTSNGTIAVDTGIFTGRSPKDKYIVKDDTTRDTVWWSDQGKNDNKAIDQGTWDYLKKIVAKDLSTKQLFVVDAFCGANENSRLKVRFIMEVAWQAHFVTNMFIRPTQDELVDFEPDFVVMNGSKTTNQEWKSHGLNSENFVAFNLTEKIQLIGGTWYGGEMKKGLFSVMNYLLPLNGMASMHCSANVGEAGDTAIFFGLSGTGKTTLSTDPKRKLIGDDEHGWDDDGVFNFEGGCYAKTVRLSEEAEPEIFNAIRRDALLENVVVGADGVVDYDDASKTENGRVSYPIYHIENIVKPVSKGGHAKKVIFLTADAFGVLPPVSKLTKAQAQYHFLSGFTAKLAGTERGITEPTPTFSACFGAAFLLLHPTQYAEQLVKRMEASGAEAYLVNTGWNGSGKRISIKDTRAIIDSILNGSIEDAPTKTIPYFNLEVPLALPGARSDILDPRDTYATPAEWETKAEELSNLFINNFARYTDKAEGLALVSAGPQLTKLLV</sequence>
<evidence type="ECO:0000256" key="5">
    <source>
        <dbReference type="ARBA" id="ARBA00022490"/>
    </source>
</evidence>
<dbReference type="GO" id="GO:0005829">
    <property type="term" value="C:cytosol"/>
    <property type="evidence" value="ECO:0007669"/>
    <property type="project" value="TreeGrafter"/>
</dbReference>
<evidence type="ECO:0000256" key="2">
    <source>
        <dbReference type="ARBA" id="ARBA00006052"/>
    </source>
</evidence>
<dbReference type="EC" id="4.1.1.49" evidence="3 13"/>
<dbReference type="NCBIfam" id="TIGR00224">
    <property type="entry name" value="pckA"/>
    <property type="match status" value="1"/>
</dbReference>
<dbReference type="GO" id="GO:0004612">
    <property type="term" value="F:phosphoenolpyruvate carboxykinase (ATP) activity"/>
    <property type="evidence" value="ECO:0007669"/>
    <property type="project" value="UniProtKB-UniRule"/>
</dbReference>
<dbReference type="InterPro" id="IPR001272">
    <property type="entry name" value="PEP_carboxykinase_ATP"/>
</dbReference>
<dbReference type="PANTHER" id="PTHR30031:SF0">
    <property type="entry name" value="PHOSPHOENOLPYRUVATE CARBOXYKINASE (ATP)"/>
    <property type="match status" value="1"/>
</dbReference>
<dbReference type="Gene3D" id="2.170.8.10">
    <property type="entry name" value="Phosphoenolpyruvate Carboxykinase, domain 2"/>
    <property type="match status" value="1"/>
</dbReference>
<evidence type="ECO:0000256" key="12">
    <source>
        <dbReference type="ARBA" id="ARBA00047371"/>
    </source>
</evidence>
<evidence type="ECO:0000256" key="3">
    <source>
        <dbReference type="ARBA" id="ARBA00012363"/>
    </source>
</evidence>
<keyword evidence="5 13" id="KW-0963">Cytoplasm</keyword>
<dbReference type="NCBIfam" id="NF006819">
    <property type="entry name" value="PRK09344.1-1"/>
    <property type="match status" value="1"/>
</dbReference>
<dbReference type="InterPro" id="IPR013035">
    <property type="entry name" value="PEP_carboxykinase_C"/>
</dbReference>
<keyword evidence="9 13" id="KW-0067">ATP-binding</keyword>
<dbReference type="Gene3D" id="3.90.228.20">
    <property type="match status" value="1"/>
</dbReference>
<evidence type="ECO:0000313" key="14">
    <source>
        <dbReference type="EMBL" id="ABM01967.1"/>
    </source>
</evidence>
<dbReference type="UniPathway" id="UPA00138"/>
<name>A1SR52_PSYIN</name>
<feature type="binding site" evidence="13">
    <location>
        <position position="267"/>
    </location>
    <ligand>
        <name>Mn(2+)</name>
        <dbReference type="ChEBI" id="CHEBI:29035"/>
    </ligand>
</feature>
<feature type="binding site" evidence="13">
    <location>
        <position position="205"/>
    </location>
    <ligand>
        <name>substrate</name>
    </ligand>
</feature>
<dbReference type="GO" id="GO:0005524">
    <property type="term" value="F:ATP binding"/>
    <property type="evidence" value="ECO:0007669"/>
    <property type="project" value="UniProtKB-UniRule"/>
</dbReference>
<dbReference type="FunFam" id="3.40.449.10:FF:000001">
    <property type="entry name" value="Phosphoenolpyruvate carboxykinase (ATP)"/>
    <property type="match status" value="1"/>
</dbReference>
<dbReference type="PROSITE" id="PS00532">
    <property type="entry name" value="PEPCK_ATP"/>
    <property type="match status" value="1"/>
</dbReference>
<feature type="binding site" evidence="13">
    <location>
        <position position="65"/>
    </location>
    <ligand>
        <name>substrate</name>
    </ligand>
</feature>
<keyword evidence="4 13" id="KW-0312">Gluconeogenesis</keyword>
<keyword evidence="14" id="KW-0418">Kinase</keyword>
<gene>
    <name evidence="13" type="primary">pckA</name>
    <name evidence="14" type="ordered locus">Ping_0093</name>
</gene>
<dbReference type="NCBIfam" id="NF006821">
    <property type="entry name" value="PRK09344.1-3"/>
    <property type="match status" value="1"/>
</dbReference>
<dbReference type="Proteomes" id="UP000000639">
    <property type="component" value="Chromosome"/>
</dbReference>
<protein>
    <recommendedName>
        <fullName evidence="3 13">Phosphoenolpyruvate carboxykinase (ATP)</fullName>
        <shortName evidence="13">PCK</shortName>
        <shortName evidence="13">PEP carboxykinase</shortName>
        <shortName evidence="13">PEPCK</shortName>
        <ecNumber evidence="3 13">4.1.1.49</ecNumber>
    </recommendedName>
</protein>
<feature type="binding site" evidence="13">
    <location>
        <position position="295"/>
    </location>
    <ligand>
        <name>ATP</name>
        <dbReference type="ChEBI" id="CHEBI:30616"/>
    </ligand>
</feature>
<feature type="binding site" evidence="13">
    <location>
        <position position="230"/>
    </location>
    <ligand>
        <name>Mn(2+)</name>
        <dbReference type="ChEBI" id="CHEBI:29035"/>
    </ligand>
</feature>
<comment type="catalytic activity">
    <reaction evidence="12 13">
        <text>oxaloacetate + ATP = phosphoenolpyruvate + ADP + CO2</text>
        <dbReference type="Rhea" id="RHEA:18617"/>
        <dbReference type="ChEBI" id="CHEBI:16452"/>
        <dbReference type="ChEBI" id="CHEBI:16526"/>
        <dbReference type="ChEBI" id="CHEBI:30616"/>
        <dbReference type="ChEBI" id="CHEBI:58702"/>
        <dbReference type="ChEBI" id="CHEBI:456216"/>
        <dbReference type="EC" id="4.1.1.49"/>
    </reaction>
</comment>
<evidence type="ECO:0000313" key="15">
    <source>
        <dbReference type="Proteomes" id="UP000000639"/>
    </source>
</evidence>
<dbReference type="eggNOG" id="COG1866">
    <property type="taxonomic scope" value="Bacteria"/>
</dbReference>
<keyword evidence="15" id="KW-1185">Reference proteome</keyword>
<accession>A1SR52</accession>
<keyword evidence="14" id="KW-0670">Pyruvate</keyword>
<evidence type="ECO:0000256" key="13">
    <source>
        <dbReference type="HAMAP-Rule" id="MF_00453"/>
    </source>
</evidence>
<comment type="similarity">
    <text evidence="2 13">Belongs to the phosphoenolpyruvate carboxykinase (ATP) family.</text>
</comment>
<reference evidence="14 15" key="1">
    <citation type="submission" date="2007-01" db="EMBL/GenBank/DDBJ databases">
        <title>Complete sequence of Psychromonas ingrahamii 37.</title>
        <authorList>
            <consortium name="US DOE Joint Genome Institute"/>
            <person name="Copeland A."/>
            <person name="Lucas S."/>
            <person name="Lapidus A."/>
            <person name="Barry K."/>
            <person name="Detter J.C."/>
            <person name="Glavina del Rio T."/>
            <person name="Hammon N."/>
            <person name="Israni S."/>
            <person name="Dalin E."/>
            <person name="Tice H."/>
            <person name="Pitluck S."/>
            <person name="Thompson L.S."/>
            <person name="Brettin T."/>
            <person name="Bruce D."/>
            <person name="Han C."/>
            <person name="Tapia R."/>
            <person name="Schmutz J."/>
            <person name="Larimer F."/>
            <person name="Land M."/>
            <person name="Hauser L."/>
            <person name="Kyrpides N."/>
            <person name="Ivanova N."/>
            <person name="Staley J."/>
            <person name="Richardson P."/>
        </authorList>
    </citation>
    <scope>NUCLEOTIDE SEQUENCE [LARGE SCALE GENOMIC DNA]</scope>
    <source>
        <strain evidence="14 15">37</strain>
    </source>
</reference>
<dbReference type="PANTHER" id="PTHR30031">
    <property type="entry name" value="PHOSPHOENOLPYRUVATE CARBOXYKINASE ATP"/>
    <property type="match status" value="1"/>
</dbReference>
<keyword evidence="7 13" id="KW-0547">Nucleotide-binding</keyword>
<dbReference type="PIRSF" id="PIRSF006294">
    <property type="entry name" value="PEP_crbxkin"/>
    <property type="match status" value="1"/>
</dbReference>
<comment type="cofactor">
    <cofactor evidence="13">
        <name>Mn(2+)</name>
        <dbReference type="ChEBI" id="CHEBI:29035"/>
    </cofactor>
    <text evidence="13">Binds 1 Mn(2+) ion per subunit.</text>
</comment>
<evidence type="ECO:0000256" key="9">
    <source>
        <dbReference type="ARBA" id="ARBA00022840"/>
    </source>
</evidence>
<dbReference type="GO" id="GO:0046872">
    <property type="term" value="F:metal ion binding"/>
    <property type="evidence" value="ECO:0007669"/>
    <property type="project" value="UniProtKB-KW"/>
</dbReference>
<dbReference type="KEGG" id="pin:Ping_0093"/>
<evidence type="ECO:0000256" key="1">
    <source>
        <dbReference type="ARBA" id="ARBA00004742"/>
    </source>
</evidence>
<evidence type="ECO:0000256" key="8">
    <source>
        <dbReference type="ARBA" id="ARBA00022793"/>
    </source>
</evidence>
<feature type="binding site" evidence="13">
    <location>
        <position position="230"/>
    </location>
    <ligand>
        <name>ATP</name>
        <dbReference type="ChEBI" id="CHEBI:30616"/>
    </ligand>
</feature>
<dbReference type="InterPro" id="IPR015994">
    <property type="entry name" value="PEPCK_ATP_CS"/>
</dbReference>
<keyword evidence="14" id="KW-0808">Transferase</keyword>
<dbReference type="STRING" id="357804.Ping_0093"/>
<feature type="binding site" evidence="13">
    <location>
        <begin position="447"/>
        <end position="448"/>
    </location>
    <ligand>
        <name>ATP</name>
        <dbReference type="ChEBI" id="CHEBI:30616"/>
    </ligand>
</feature>
<dbReference type="Pfam" id="PF01293">
    <property type="entry name" value="PEPCK_ATP"/>
    <property type="match status" value="1"/>
</dbReference>
<dbReference type="AlphaFoldDB" id="A1SR52"/>
<feature type="binding site" evidence="13">
    <location>
        <begin position="246"/>
        <end position="254"/>
    </location>
    <ligand>
        <name>ATP</name>
        <dbReference type="ChEBI" id="CHEBI:30616"/>
    </ligand>
</feature>
<feature type="binding site" evidence="13">
    <location>
        <position position="331"/>
    </location>
    <ligand>
        <name>substrate</name>
    </ligand>
</feature>
<dbReference type="HAMAP" id="MF_00453">
    <property type="entry name" value="PEPCK_ATP"/>
    <property type="match status" value="1"/>
</dbReference>
<comment type="subunit">
    <text evidence="13">Monomer.</text>
</comment>
<evidence type="ECO:0000256" key="11">
    <source>
        <dbReference type="ARBA" id="ARBA00023239"/>
    </source>
</evidence>
<dbReference type="CDD" id="cd00484">
    <property type="entry name" value="PEPCK_ATP"/>
    <property type="match status" value="1"/>
</dbReference>
<evidence type="ECO:0000256" key="4">
    <source>
        <dbReference type="ARBA" id="ARBA00022432"/>
    </source>
</evidence>
<comment type="subcellular location">
    <subcellularLocation>
        <location evidence="13">Cytoplasm</location>
    </subcellularLocation>
</comment>
<dbReference type="GO" id="GO:0006094">
    <property type="term" value="P:gluconeogenesis"/>
    <property type="evidence" value="ECO:0007669"/>
    <property type="project" value="UniProtKB-UniRule"/>
</dbReference>
<keyword evidence="6 13" id="KW-0479">Metal-binding</keyword>
<keyword evidence="8 13" id="KW-0210">Decarboxylase</keyword>
<proteinExistence type="inferred from homology"/>
<dbReference type="RefSeq" id="WP_011768526.1">
    <property type="nucleotide sequence ID" value="NC_008709.1"/>
</dbReference>
<evidence type="ECO:0000256" key="7">
    <source>
        <dbReference type="ARBA" id="ARBA00022741"/>
    </source>
</evidence>
<dbReference type="FunFam" id="2.170.8.10:FF:000001">
    <property type="entry name" value="Phosphoenolpyruvate carboxykinase (ATP)"/>
    <property type="match status" value="1"/>
</dbReference>